<accession>A0A5B8XKV2</accession>
<organism evidence="4 5">
    <name type="scientific">Microvenator marinus</name>
    <dbReference type="NCBI Taxonomy" id="2600177"/>
    <lineage>
        <taxon>Bacteria</taxon>
        <taxon>Deltaproteobacteria</taxon>
        <taxon>Bradymonadales</taxon>
        <taxon>Microvenatoraceae</taxon>
        <taxon>Microvenator</taxon>
    </lineage>
</organism>
<dbReference type="Proteomes" id="UP000321595">
    <property type="component" value="Chromosome"/>
</dbReference>
<dbReference type="InterPro" id="IPR004843">
    <property type="entry name" value="Calcineurin-like_PHP"/>
</dbReference>
<feature type="chain" id="PRO_5022680821" description="Calcineurin-like phosphoesterase domain-containing protein" evidence="2">
    <location>
        <begin position="21"/>
        <end position="341"/>
    </location>
</feature>
<reference evidence="4 5" key="1">
    <citation type="submission" date="2019-08" db="EMBL/GenBank/DDBJ databases">
        <authorList>
            <person name="Liang Q."/>
        </authorList>
    </citation>
    <scope>NUCLEOTIDE SEQUENCE [LARGE SCALE GENOMIC DNA]</scope>
    <source>
        <strain evidence="4 5">V1718</strain>
    </source>
</reference>
<dbReference type="PROSITE" id="PS51257">
    <property type="entry name" value="PROKAR_LIPOPROTEIN"/>
    <property type="match status" value="1"/>
</dbReference>
<dbReference type="PANTHER" id="PTHR22953">
    <property type="entry name" value="ACID PHOSPHATASE RELATED"/>
    <property type="match status" value="1"/>
</dbReference>
<evidence type="ECO:0000313" key="5">
    <source>
        <dbReference type="Proteomes" id="UP000321595"/>
    </source>
</evidence>
<evidence type="ECO:0000313" key="4">
    <source>
        <dbReference type="EMBL" id="QED26442.1"/>
    </source>
</evidence>
<feature type="signal peptide" evidence="2">
    <location>
        <begin position="1"/>
        <end position="20"/>
    </location>
</feature>
<dbReference type="PANTHER" id="PTHR22953:SF153">
    <property type="entry name" value="PURPLE ACID PHOSPHATASE"/>
    <property type="match status" value="1"/>
</dbReference>
<dbReference type="InterPro" id="IPR039331">
    <property type="entry name" value="PAPs-like"/>
</dbReference>
<protein>
    <recommendedName>
        <fullName evidence="3">Calcineurin-like phosphoesterase domain-containing protein</fullName>
    </recommendedName>
</protein>
<sequence>MLFDVTRFFIFFLVVSACSAAPVEPAPNLRETKVEEVAPPKEIAPPVQPKSEPRAFRVAVVSDLNSSYGSLEYTPEVHETVRWLSEESRPDLVLSTGDMVAGMRRGLNYRAMWDSFLGNVVQPLDPIPFLPTPGNHDGAPNFAEEREEYLKTWTPRKPELNWVSDESWPTQYAFRFGGVLFISLDFSTVRWLDEEERVWLEDLLKDSERSVIFTHVPLHPIAAGRSREATRDRALEELLSRHPVTLIHGHHHAYFRHRHNGISTISMPCLGTGARKLKGQADAAENGVVILEFDDKEFADTLVAAPSFETRDLSTLPSTLDWEDSSIELYLGPLFCEARTC</sequence>
<proteinExistence type="predicted"/>
<dbReference type="Gene3D" id="3.60.21.10">
    <property type="match status" value="1"/>
</dbReference>
<dbReference type="InterPro" id="IPR029052">
    <property type="entry name" value="Metallo-depent_PP-like"/>
</dbReference>
<dbReference type="SUPFAM" id="SSF56300">
    <property type="entry name" value="Metallo-dependent phosphatases"/>
    <property type="match status" value="1"/>
</dbReference>
<evidence type="ECO:0000259" key="3">
    <source>
        <dbReference type="Pfam" id="PF00149"/>
    </source>
</evidence>
<evidence type="ECO:0000256" key="1">
    <source>
        <dbReference type="ARBA" id="ARBA00022729"/>
    </source>
</evidence>
<keyword evidence="5" id="KW-1185">Reference proteome</keyword>
<dbReference type="OrthoDB" id="651281at2"/>
<keyword evidence="1 2" id="KW-0732">Signal</keyword>
<dbReference type="AlphaFoldDB" id="A0A5B8XKV2"/>
<feature type="domain" description="Calcineurin-like phosphoesterase" evidence="3">
    <location>
        <begin position="56"/>
        <end position="254"/>
    </location>
</feature>
<name>A0A5B8XKV2_9DELT</name>
<dbReference type="Pfam" id="PF00149">
    <property type="entry name" value="Metallophos"/>
    <property type="match status" value="1"/>
</dbReference>
<dbReference type="EMBL" id="CP042467">
    <property type="protein sequence ID" value="QED26442.1"/>
    <property type="molecule type" value="Genomic_DNA"/>
</dbReference>
<dbReference type="KEGG" id="bbae:FRD01_04095"/>
<gene>
    <name evidence="4" type="ORF">FRD01_04095</name>
</gene>
<evidence type="ECO:0000256" key="2">
    <source>
        <dbReference type="SAM" id="SignalP"/>
    </source>
</evidence>
<dbReference type="GO" id="GO:0003993">
    <property type="term" value="F:acid phosphatase activity"/>
    <property type="evidence" value="ECO:0007669"/>
    <property type="project" value="InterPro"/>
</dbReference>